<dbReference type="EMBL" id="CABVIN010000005">
    <property type="protein sequence ID" value="VVP22019.1"/>
    <property type="molecule type" value="Genomic_DNA"/>
</dbReference>
<organism evidence="1 2">
    <name type="scientific">Pseudomonas fluorescens</name>
    <dbReference type="NCBI Taxonomy" id="294"/>
    <lineage>
        <taxon>Bacteria</taxon>
        <taxon>Pseudomonadati</taxon>
        <taxon>Pseudomonadota</taxon>
        <taxon>Gammaproteobacteria</taxon>
        <taxon>Pseudomonadales</taxon>
        <taxon>Pseudomonadaceae</taxon>
        <taxon>Pseudomonas</taxon>
    </lineage>
</organism>
<dbReference type="Proteomes" id="UP000377224">
    <property type="component" value="Unassembled WGS sequence"/>
</dbReference>
<name>A0A5E7MBH7_PSEFL</name>
<dbReference type="Pfam" id="PF14072">
    <property type="entry name" value="DndB"/>
    <property type="match status" value="1"/>
</dbReference>
<protein>
    <recommendedName>
        <fullName evidence="3">DGQHR domain-containing protein</fullName>
    </recommendedName>
</protein>
<evidence type="ECO:0000313" key="2">
    <source>
        <dbReference type="Proteomes" id="UP000377224"/>
    </source>
</evidence>
<dbReference type="AlphaFoldDB" id="A0A5E7MBH7"/>
<dbReference type="RefSeq" id="WP_150648122.1">
    <property type="nucleotide sequence ID" value="NZ_CABVIN010000005.1"/>
</dbReference>
<reference evidence="1 2" key="1">
    <citation type="submission" date="2019-09" db="EMBL/GenBank/DDBJ databases">
        <authorList>
            <person name="Chandra G."/>
            <person name="Truman W A."/>
        </authorList>
    </citation>
    <scope>NUCLEOTIDE SEQUENCE [LARGE SCALE GENOMIC DNA]</scope>
    <source>
        <strain evidence="1">PS896</strain>
    </source>
</reference>
<evidence type="ECO:0000313" key="1">
    <source>
        <dbReference type="EMBL" id="VVP22019.1"/>
    </source>
</evidence>
<accession>A0A5E7MBH7</accession>
<evidence type="ECO:0008006" key="3">
    <source>
        <dbReference type="Google" id="ProtNLM"/>
    </source>
</evidence>
<sequence>MTDGKRYGLEQLKKTGGRGTITLSMLSGYNMGNQTLNVTMTMSTFRDVALVANEARMISMGEGPEQIAQRQLIPDHAKKLAIYILRGLLASVKARWSRDGNHIPDCLHDILAELGEGPYQALQPFTANIRNIQDNGLEFEDTPSGVVFHLHKLQKLFVVDGQHRLRAGEIVHDWLNGLLTNVKYPKKGLWIGESQEVTAEELELWTAAMTEFGQHFTVDVTVHLGLDPEQERQLFHDLNVLGKKPSASQSLAFDAANPVSRYVSEHLAPEGKVHGLRVVDTGHKKSGIKLEEPAIFRDDLVSTCAILFRGAFNQSGITPLDVIGAEEYANHFWSALAKQPEWGKKAWDKITLLSQATMLKAMAFLVRSFHNGEEARDQAAAHAKRDAIIEAIANNEVDFAHTNPLWRVYLMNPEQREKLFPGIEDYITPDAARKPYGIWDEDSSRLQLGSNTRDVTRYLADLVRYLFRDKVGLEPRPGLLTLKKKLAEAESEKLIETKIAHATA</sequence>
<gene>
    <name evidence="1" type="ORF">PS896_03891</name>
</gene>
<dbReference type="InterPro" id="IPR017642">
    <property type="entry name" value="DNA_S_mod_DndB"/>
</dbReference>
<proteinExistence type="predicted"/>